<keyword evidence="3" id="KW-1185">Reference proteome</keyword>
<dbReference type="EMBL" id="AVOT02008112">
    <property type="protein sequence ID" value="MBW0485333.1"/>
    <property type="molecule type" value="Genomic_DNA"/>
</dbReference>
<dbReference type="AlphaFoldDB" id="A0A9Q3GYR7"/>
<evidence type="ECO:0000256" key="1">
    <source>
        <dbReference type="SAM" id="MobiDB-lite"/>
    </source>
</evidence>
<name>A0A9Q3GYR7_9BASI</name>
<sequence length="251" mass="27178">MSSKMTELTVSSPLIPPPSILCGSGIFHQLGSPWSMASSGHFDPSQIYDGYKAVEVLDPSCTEFLRKRKKCFLPYIPQSSKCHHYFVGKKPCKGPGDLIANAPTPGANSGYSNLPGSRKGMWEGGLILEGLFLLLVGQFIPAQTSSSPESTAKVWLKDSEELTIHPPTSMLKVVINCMVKKIFHRQGISSTPRSVQPIIYTIPSSIPPPSPNPSTARTALVSLVRLSPIPQPRNSSMVTSHKLKPVASSIR</sequence>
<dbReference type="Proteomes" id="UP000765509">
    <property type="component" value="Unassembled WGS sequence"/>
</dbReference>
<protein>
    <submittedName>
        <fullName evidence="2">Uncharacterized protein</fullName>
    </submittedName>
</protein>
<organism evidence="2 3">
    <name type="scientific">Austropuccinia psidii MF-1</name>
    <dbReference type="NCBI Taxonomy" id="1389203"/>
    <lineage>
        <taxon>Eukaryota</taxon>
        <taxon>Fungi</taxon>
        <taxon>Dikarya</taxon>
        <taxon>Basidiomycota</taxon>
        <taxon>Pucciniomycotina</taxon>
        <taxon>Pucciniomycetes</taxon>
        <taxon>Pucciniales</taxon>
        <taxon>Sphaerophragmiaceae</taxon>
        <taxon>Austropuccinia</taxon>
    </lineage>
</organism>
<evidence type="ECO:0000313" key="2">
    <source>
        <dbReference type="EMBL" id="MBW0485333.1"/>
    </source>
</evidence>
<reference evidence="2" key="1">
    <citation type="submission" date="2021-03" db="EMBL/GenBank/DDBJ databases">
        <title>Draft genome sequence of rust myrtle Austropuccinia psidii MF-1, a brazilian biotype.</title>
        <authorList>
            <person name="Quecine M.C."/>
            <person name="Pachon D.M.R."/>
            <person name="Bonatelli M.L."/>
            <person name="Correr F.H."/>
            <person name="Franceschini L.M."/>
            <person name="Leite T.F."/>
            <person name="Margarido G.R.A."/>
            <person name="Almeida C.A."/>
            <person name="Ferrarezi J.A."/>
            <person name="Labate C.A."/>
        </authorList>
    </citation>
    <scope>NUCLEOTIDE SEQUENCE</scope>
    <source>
        <strain evidence="2">MF-1</strain>
    </source>
</reference>
<evidence type="ECO:0000313" key="3">
    <source>
        <dbReference type="Proteomes" id="UP000765509"/>
    </source>
</evidence>
<accession>A0A9Q3GYR7</accession>
<proteinExistence type="predicted"/>
<feature type="region of interest" description="Disordered" evidence="1">
    <location>
        <begin position="232"/>
        <end position="251"/>
    </location>
</feature>
<gene>
    <name evidence="2" type="ORF">O181_025048</name>
</gene>
<comment type="caution">
    <text evidence="2">The sequence shown here is derived from an EMBL/GenBank/DDBJ whole genome shotgun (WGS) entry which is preliminary data.</text>
</comment>